<evidence type="ECO:0000313" key="14">
    <source>
        <dbReference type="EMBL" id="TLS51212.1"/>
    </source>
</evidence>
<dbReference type="InterPro" id="IPR036397">
    <property type="entry name" value="RNaseH_sf"/>
</dbReference>
<dbReference type="EMBL" id="VCIW01000010">
    <property type="protein sequence ID" value="TLS51212.1"/>
    <property type="molecule type" value="Genomic_DNA"/>
</dbReference>
<keyword evidence="9 11" id="KW-0378">Hydrolase</keyword>
<dbReference type="PROSITE" id="PS50879">
    <property type="entry name" value="RNASE_H_1"/>
    <property type="match status" value="1"/>
</dbReference>
<comment type="catalytic activity">
    <reaction evidence="11">
        <text>Endonucleolytic cleavage to 5'-phosphomonoester.</text>
        <dbReference type="EC" id="3.1.26.4"/>
    </reaction>
</comment>
<dbReference type="Proteomes" id="UP000309676">
    <property type="component" value="Unassembled WGS sequence"/>
</dbReference>
<keyword evidence="15" id="KW-1185">Reference proteome</keyword>
<dbReference type="GO" id="GO:0003676">
    <property type="term" value="F:nucleic acid binding"/>
    <property type="evidence" value="ECO:0007669"/>
    <property type="project" value="UniProtKB-UniRule"/>
</dbReference>
<comment type="function">
    <text evidence="2 11">Endonuclease that specifically degrades the RNA of RNA-DNA hybrids.</text>
</comment>
<dbReference type="Gene3D" id="3.40.970.10">
    <property type="entry name" value="Ribonuclease H1, N-terminal domain"/>
    <property type="match status" value="1"/>
</dbReference>
<dbReference type="Pfam" id="PF01693">
    <property type="entry name" value="Cauli_VI"/>
    <property type="match status" value="1"/>
</dbReference>
<comment type="cofactor">
    <cofactor evidence="12">
        <name>Mn(2+)</name>
        <dbReference type="ChEBI" id="CHEBI:29035"/>
    </cofactor>
    <cofactor evidence="12">
        <name>Mg(2+)</name>
        <dbReference type="ChEBI" id="CHEBI:18420"/>
    </cofactor>
    <text evidence="12">Binds 2 metal ions per subunit. Manganese or magnesium.</text>
</comment>
<keyword evidence="6 11" id="KW-0540">Nuclease</keyword>
<evidence type="ECO:0000256" key="1">
    <source>
        <dbReference type="ARBA" id="ARBA00001946"/>
    </source>
</evidence>
<reference evidence="14 15" key="1">
    <citation type="submission" date="2019-05" db="EMBL/GenBank/DDBJ databases">
        <authorList>
            <person name="Narsing Rao M.P."/>
            <person name="Li W.J."/>
        </authorList>
    </citation>
    <scope>NUCLEOTIDE SEQUENCE [LARGE SCALE GENOMIC DNA]</scope>
    <source>
        <strain evidence="14 15">SYSU_K30003</strain>
    </source>
</reference>
<feature type="binding site" evidence="12">
    <location>
        <position position="210"/>
    </location>
    <ligand>
        <name>Mg(2+)</name>
        <dbReference type="ChEBI" id="CHEBI:18420"/>
        <label>1</label>
    </ligand>
</feature>
<keyword evidence="10 11" id="KW-0460">Magnesium</keyword>
<evidence type="ECO:0000256" key="8">
    <source>
        <dbReference type="ARBA" id="ARBA00022759"/>
    </source>
</evidence>
<proteinExistence type="inferred from homology"/>
<organism evidence="14 15">
    <name type="scientific">Paenibacillus antri</name>
    <dbReference type="NCBI Taxonomy" id="2582848"/>
    <lineage>
        <taxon>Bacteria</taxon>
        <taxon>Bacillati</taxon>
        <taxon>Bacillota</taxon>
        <taxon>Bacilli</taxon>
        <taxon>Bacillales</taxon>
        <taxon>Paenibacillaceae</taxon>
        <taxon>Paenibacillus</taxon>
    </lineage>
</organism>
<dbReference type="Gene3D" id="3.30.420.10">
    <property type="entry name" value="Ribonuclease H-like superfamily/Ribonuclease H"/>
    <property type="match status" value="1"/>
</dbReference>
<dbReference type="InterPro" id="IPR012337">
    <property type="entry name" value="RNaseH-like_sf"/>
</dbReference>
<name>A0A5R9G4B9_9BACL</name>
<evidence type="ECO:0000256" key="11">
    <source>
        <dbReference type="PIRNR" id="PIRNR037839"/>
    </source>
</evidence>
<keyword evidence="11" id="KW-0963">Cytoplasm</keyword>
<comment type="caution">
    <text evidence="14">The sequence shown here is derived from an EMBL/GenBank/DDBJ whole genome shotgun (WGS) entry which is preliminary data.</text>
</comment>
<evidence type="ECO:0000256" key="7">
    <source>
        <dbReference type="ARBA" id="ARBA00022723"/>
    </source>
</evidence>
<sequence length="214" mass="23283">MANSKWYVVWVGKTPGVYTSWNDCKAQVDGVPGAKYKSYPTRAEAEKAYEQGFRKSFAAAGVKAAGASAGKGGAKAPAGDYDRNSICVDAASSGNPGIVEYQGVDTATGERLFHQGPIPKGTNNLGEYLAIVHGLAYLKQQGSDKTIYSDSQTAMKWVRDKKPATTLVRDASTEDIWRRVDRATAWLQSNSYSNKIVKWNTEAWGEVKADFGRK</sequence>
<dbReference type="EC" id="3.1.26.4" evidence="4 11"/>
<dbReference type="FunFam" id="3.40.970.10:FF:000002">
    <property type="entry name" value="Ribonuclease H"/>
    <property type="match status" value="1"/>
</dbReference>
<evidence type="ECO:0000256" key="4">
    <source>
        <dbReference type="ARBA" id="ARBA00012180"/>
    </source>
</evidence>
<dbReference type="SUPFAM" id="SSF53098">
    <property type="entry name" value="Ribonuclease H-like"/>
    <property type="match status" value="1"/>
</dbReference>
<feature type="domain" description="RNase H type-1" evidence="13">
    <location>
        <begin position="80"/>
        <end position="214"/>
    </location>
</feature>
<dbReference type="GO" id="GO:0046872">
    <property type="term" value="F:metal ion binding"/>
    <property type="evidence" value="ECO:0007669"/>
    <property type="project" value="UniProtKB-KW"/>
</dbReference>
<dbReference type="InterPro" id="IPR017290">
    <property type="entry name" value="RNase_H_bac"/>
</dbReference>
<evidence type="ECO:0000256" key="2">
    <source>
        <dbReference type="ARBA" id="ARBA00004065"/>
    </source>
</evidence>
<comment type="subcellular location">
    <subcellularLocation>
        <location evidence="11">Cytoplasm</location>
    </subcellularLocation>
</comment>
<feature type="binding site" evidence="12">
    <location>
        <position position="150"/>
    </location>
    <ligand>
        <name>Mg(2+)</name>
        <dbReference type="ChEBI" id="CHEBI:18420"/>
        <label>2</label>
    </ligand>
</feature>
<dbReference type="RefSeq" id="WP_138195206.1">
    <property type="nucleotide sequence ID" value="NZ_VCIW01000010.1"/>
</dbReference>
<evidence type="ECO:0000259" key="13">
    <source>
        <dbReference type="PROSITE" id="PS50879"/>
    </source>
</evidence>
<dbReference type="SUPFAM" id="SSF55658">
    <property type="entry name" value="L9 N-domain-like"/>
    <property type="match status" value="1"/>
</dbReference>
<comment type="cofactor">
    <cofactor evidence="1">
        <name>Mg(2+)</name>
        <dbReference type="ChEBI" id="CHEBI:18420"/>
    </cofactor>
</comment>
<evidence type="ECO:0000256" key="3">
    <source>
        <dbReference type="ARBA" id="ARBA00005300"/>
    </source>
</evidence>
<dbReference type="GO" id="GO:0005737">
    <property type="term" value="C:cytoplasm"/>
    <property type="evidence" value="ECO:0007669"/>
    <property type="project" value="UniProtKB-SubCell"/>
</dbReference>
<evidence type="ECO:0000256" key="6">
    <source>
        <dbReference type="ARBA" id="ARBA00022722"/>
    </source>
</evidence>
<dbReference type="InterPro" id="IPR002156">
    <property type="entry name" value="RNaseH_domain"/>
</dbReference>
<feature type="binding site" evidence="12">
    <location>
        <position position="127"/>
    </location>
    <ligand>
        <name>Mg(2+)</name>
        <dbReference type="ChEBI" id="CHEBI:18420"/>
        <label>2</label>
    </ligand>
</feature>
<keyword evidence="8 11" id="KW-0255">Endonuclease</keyword>
<evidence type="ECO:0000256" key="9">
    <source>
        <dbReference type="ARBA" id="ARBA00022801"/>
    </source>
</evidence>
<dbReference type="InterPro" id="IPR037056">
    <property type="entry name" value="RNase_H1_N_sf"/>
</dbReference>
<keyword evidence="12" id="KW-0464">Manganese</keyword>
<comment type="similarity">
    <text evidence="3 11">Belongs to the RNase H family.</text>
</comment>
<dbReference type="OrthoDB" id="9811552at2"/>
<dbReference type="AlphaFoldDB" id="A0A5R9G4B9"/>
<dbReference type="InterPro" id="IPR011320">
    <property type="entry name" value="RNase_H1_N"/>
</dbReference>
<dbReference type="InterPro" id="IPR009027">
    <property type="entry name" value="Ribosomal_bL9/RNase_H1_N"/>
</dbReference>
<evidence type="ECO:0000313" key="15">
    <source>
        <dbReference type="Proteomes" id="UP000309676"/>
    </source>
</evidence>
<keyword evidence="7 11" id="KW-0479">Metal-binding</keyword>
<dbReference type="PIRSF" id="PIRSF037839">
    <property type="entry name" value="Ribonuclease_H"/>
    <property type="match status" value="1"/>
</dbReference>
<dbReference type="NCBIfam" id="NF046109">
    <property type="entry name" value="RNaseH_Halikb"/>
    <property type="match status" value="1"/>
</dbReference>
<feature type="binding site" evidence="12">
    <location>
        <position position="89"/>
    </location>
    <ligand>
        <name>Mg(2+)</name>
        <dbReference type="ChEBI" id="CHEBI:18420"/>
        <label>1</label>
    </ligand>
</feature>
<accession>A0A5R9G4B9</accession>
<evidence type="ECO:0000256" key="10">
    <source>
        <dbReference type="ARBA" id="ARBA00022842"/>
    </source>
</evidence>
<gene>
    <name evidence="14" type="ORF">FE782_15880</name>
</gene>
<dbReference type="GO" id="GO:0004523">
    <property type="term" value="F:RNA-DNA hybrid ribonuclease activity"/>
    <property type="evidence" value="ECO:0007669"/>
    <property type="project" value="UniProtKB-UniRule"/>
</dbReference>
<evidence type="ECO:0000256" key="5">
    <source>
        <dbReference type="ARBA" id="ARBA00017721"/>
    </source>
</evidence>
<protein>
    <recommendedName>
        <fullName evidence="5 11">Ribonuclease H</fullName>
        <ecNumber evidence="4 11">3.1.26.4</ecNumber>
    </recommendedName>
</protein>
<evidence type="ECO:0000256" key="12">
    <source>
        <dbReference type="PIRSR" id="PIRSR037839-1"/>
    </source>
</evidence>